<feature type="repeat" description="ANK" evidence="12">
    <location>
        <begin position="272"/>
        <end position="304"/>
    </location>
</feature>
<dbReference type="Gene3D" id="1.25.40.20">
    <property type="entry name" value="Ankyrin repeat-containing domain"/>
    <property type="match status" value="3"/>
</dbReference>
<feature type="compositionally biased region" description="Basic and acidic residues" evidence="15">
    <location>
        <begin position="496"/>
        <end position="505"/>
    </location>
</feature>
<evidence type="ECO:0000256" key="2">
    <source>
        <dbReference type="ARBA" id="ARBA00012513"/>
    </source>
</evidence>
<feature type="compositionally biased region" description="Low complexity" evidence="15">
    <location>
        <begin position="1306"/>
        <end position="1317"/>
    </location>
</feature>
<dbReference type="GO" id="GO:0005524">
    <property type="term" value="F:ATP binding"/>
    <property type="evidence" value="ECO:0007669"/>
    <property type="project" value="UniProtKB-UniRule"/>
</dbReference>
<dbReference type="SMART" id="SM00220">
    <property type="entry name" value="S_TKc"/>
    <property type="match status" value="1"/>
</dbReference>
<evidence type="ECO:0000256" key="12">
    <source>
        <dbReference type="PROSITE-ProRule" id="PRU00023"/>
    </source>
</evidence>
<feature type="region of interest" description="Disordered" evidence="15">
    <location>
        <begin position="471"/>
        <end position="568"/>
    </location>
</feature>
<evidence type="ECO:0000256" key="7">
    <source>
        <dbReference type="ARBA" id="ARBA00022840"/>
    </source>
</evidence>
<dbReference type="Pfam" id="PF00069">
    <property type="entry name" value="Pkinase"/>
    <property type="match status" value="1"/>
</dbReference>
<feature type="binding site" evidence="13">
    <location>
        <position position="2021"/>
    </location>
    <ligand>
        <name>ATP</name>
        <dbReference type="ChEBI" id="CHEBI:30616"/>
    </ligand>
</feature>
<dbReference type="SMART" id="SM00248">
    <property type="entry name" value="ANK"/>
    <property type="match status" value="5"/>
</dbReference>
<dbReference type="EC" id="2.7.11.1" evidence="2"/>
<feature type="compositionally biased region" description="Polar residues" evidence="15">
    <location>
        <begin position="1054"/>
        <end position="1066"/>
    </location>
</feature>
<protein>
    <recommendedName>
        <fullName evidence="10">Mitogen-activated protein kinase kinase kinase 19</fullName>
        <ecNumber evidence="2">2.7.11.1</ecNumber>
    </recommendedName>
    <alternativeName>
        <fullName evidence="11">SPS1/STE20-related protein kinase YSK4</fullName>
    </alternativeName>
</protein>
<feature type="region of interest" description="Disordered" evidence="15">
    <location>
        <begin position="1859"/>
        <end position="1928"/>
    </location>
</feature>
<dbReference type="InterPro" id="IPR002110">
    <property type="entry name" value="Ankyrin_rpt"/>
</dbReference>
<feature type="compositionally biased region" description="Basic and acidic residues" evidence="15">
    <location>
        <begin position="1358"/>
        <end position="1374"/>
    </location>
</feature>
<evidence type="ECO:0000256" key="1">
    <source>
        <dbReference type="ARBA" id="ARBA00008874"/>
    </source>
</evidence>
<feature type="compositionally biased region" description="Polar residues" evidence="15">
    <location>
        <begin position="896"/>
        <end position="921"/>
    </location>
</feature>
<feature type="region of interest" description="Disordered" evidence="15">
    <location>
        <begin position="995"/>
        <end position="1014"/>
    </location>
</feature>
<feature type="compositionally biased region" description="Basic and acidic residues" evidence="15">
    <location>
        <begin position="1075"/>
        <end position="1096"/>
    </location>
</feature>
<feature type="compositionally biased region" description="Polar residues" evidence="15">
    <location>
        <begin position="361"/>
        <end position="370"/>
    </location>
</feature>
<feature type="compositionally biased region" description="Polar residues" evidence="15">
    <location>
        <begin position="1124"/>
        <end position="1163"/>
    </location>
</feature>
<keyword evidence="12" id="KW-0040">ANK repeat</keyword>
<dbReference type="Pfam" id="PF12796">
    <property type="entry name" value="Ank_2"/>
    <property type="match status" value="2"/>
</dbReference>
<dbReference type="SUPFAM" id="SSF56112">
    <property type="entry name" value="Protein kinase-like (PK-like)"/>
    <property type="match status" value="1"/>
</dbReference>
<keyword evidence="5 13" id="KW-0547">Nucleotide-binding</keyword>
<dbReference type="Proteomes" id="UP001347796">
    <property type="component" value="Unassembled WGS sequence"/>
</dbReference>
<feature type="compositionally biased region" description="Polar residues" evidence="15">
    <location>
        <begin position="1272"/>
        <end position="1300"/>
    </location>
</feature>
<dbReference type="PANTHER" id="PTHR11584:SF369">
    <property type="entry name" value="MITOGEN-ACTIVATED PROTEIN KINASE KINASE KINASE 19-RELATED"/>
    <property type="match status" value="1"/>
</dbReference>
<feature type="repeat" description="ANK" evidence="12">
    <location>
        <begin position="236"/>
        <end position="271"/>
    </location>
</feature>
<evidence type="ECO:0000256" key="11">
    <source>
        <dbReference type="ARBA" id="ARBA00080573"/>
    </source>
</evidence>
<dbReference type="GO" id="GO:0035556">
    <property type="term" value="P:intracellular signal transduction"/>
    <property type="evidence" value="ECO:0007669"/>
    <property type="project" value="UniProtKB-ARBA"/>
</dbReference>
<dbReference type="GO" id="GO:0004674">
    <property type="term" value="F:protein serine/threonine kinase activity"/>
    <property type="evidence" value="ECO:0007669"/>
    <property type="project" value="UniProtKB-KW"/>
</dbReference>
<dbReference type="InterPro" id="IPR008271">
    <property type="entry name" value="Ser/Thr_kinase_AS"/>
</dbReference>
<feature type="region of interest" description="Disordered" evidence="15">
    <location>
        <begin position="1330"/>
        <end position="1385"/>
    </location>
</feature>
<evidence type="ECO:0000256" key="14">
    <source>
        <dbReference type="SAM" id="Coils"/>
    </source>
</evidence>
<comment type="catalytic activity">
    <reaction evidence="9">
        <text>L-seryl-[protein] + ATP = O-phospho-L-seryl-[protein] + ADP + H(+)</text>
        <dbReference type="Rhea" id="RHEA:17989"/>
        <dbReference type="Rhea" id="RHEA-COMP:9863"/>
        <dbReference type="Rhea" id="RHEA-COMP:11604"/>
        <dbReference type="ChEBI" id="CHEBI:15378"/>
        <dbReference type="ChEBI" id="CHEBI:29999"/>
        <dbReference type="ChEBI" id="CHEBI:30616"/>
        <dbReference type="ChEBI" id="CHEBI:83421"/>
        <dbReference type="ChEBI" id="CHEBI:456216"/>
        <dbReference type="EC" id="2.7.11.1"/>
    </reaction>
</comment>
<feature type="compositionally biased region" description="Polar residues" evidence="15">
    <location>
        <begin position="1330"/>
        <end position="1343"/>
    </location>
</feature>
<comment type="catalytic activity">
    <reaction evidence="8">
        <text>L-threonyl-[protein] + ATP = O-phospho-L-threonyl-[protein] + ADP + H(+)</text>
        <dbReference type="Rhea" id="RHEA:46608"/>
        <dbReference type="Rhea" id="RHEA-COMP:11060"/>
        <dbReference type="Rhea" id="RHEA-COMP:11605"/>
        <dbReference type="ChEBI" id="CHEBI:15378"/>
        <dbReference type="ChEBI" id="CHEBI:30013"/>
        <dbReference type="ChEBI" id="CHEBI:30616"/>
        <dbReference type="ChEBI" id="CHEBI:61977"/>
        <dbReference type="ChEBI" id="CHEBI:456216"/>
        <dbReference type="EC" id="2.7.11.1"/>
    </reaction>
</comment>
<feature type="compositionally biased region" description="Polar residues" evidence="15">
    <location>
        <begin position="995"/>
        <end position="1010"/>
    </location>
</feature>
<dbReference type="EMBL" id="JAZGQO010000006">
    <property type="protein sequence ID" value="KAK6184022.1"/>
    <property type="molecule type" value="Genomic_DNA"/>
</dbReference>
<sequence>MPEKSQQEIDVPETTRSTRSRSTSSLGIHINSSAAPRQRSTSAKYYNIATSILSNDIDELFLGAARDGEYEKIEHILQRRSDVIVSIDVIDKRTGNTPLMWAAKKGYSKIVQLLIKHGADPTLHNYEKLSALEIATSNIKTILLDSVEKTTESSHRLLLQAAWQGNIKIVRRLLSQNKVLDINCQNAEGLSPLLLVTRDIQLFERLAVQLNRLYNPIEVAIELLNHRAAIHMTDGDGKTCLHYACSSRATVATELVKTLIESGSELELRDKRFFTPIHLASNSGNHGVVTTLIEGGSVVNSRGFMGLTPLHITSQKDHQRAAVVLLENGADVTLVDDQGNSAVDLAKSKKMRTTLKEAWSEATQKKSSPNLAPVKAPSREEKKAPIQKKKGEVIFDGLVVVTTPAQTSRPGISRSGTTLSNADKARKAEEQMMLDIDHGTFTHMPNVKEGMKRLNALRGGVKSKFLPKVSKSCVSSSESLSPELSEGRRTRQGGENVRRSLEDGRNITTPRKSVPYTPASRSRTGTTSSIEELDLCIQNNRQSPAPTVERSKSHHRSDSDPFSSPSLSDLTVSYDNIISLRRGRSESDSTTPFNEETDDDVFNGAQSRVPRTPLDREITALNIPTTIPESLSPRTCQKATVSYLDNSRRLPTGRQQMSTPICISQRSYSFLDAKLVDVDAGGNGSKDSSPRSDEEDVPLSRAGSLRLIMANPAELLRNRSLLKEEFVLEESRTRDPMMQSSGSDPLSSGSSLASSPRDTGVKSGLSVSSKLPGIDGRTNGISSGGKPVKRSQSFTQGLRASNQNKEIFSVQRLSMRRVKGQMPKRDIVKNSVVNSNIVAECEKSDTNVAHKLESQTLNVMNGQNNDLKKIDENENKTNDIHVCDVNKNSNKKCEMSNKNSSAMNLKGEQTNVSKKQLTKPQVKTVDSDAEKSSKTNKNCVSDAKKTEKFQGGVKDLAVKNRTNENSNSDKSLTDNLKSKPQSKDFKVSFKPQIVSPESCTTPSVSSAKTRSMSAVSSKSVNSTISAVSCKTTVSSVVGGVGEAVVRNRNMSAVSCKSVNSSNSGHSVKNGGRNKTAVDTEKNKAPETQNDKNHENENVVESSKSNSNCFKPVSIVAKSVKDSQHQTPKNQNSNLNPSSKTDYPKPTSAQQSSKQGVSCATKNKTPAKKVSSLLKVMGIKTDSAIKESSDFQPTSKTQLNQGKSRNPQMISQSLTSIQTPKTPKKDVVITVASAATTAASGSSSAASRKSSAASGSSSATSGNSSKAGCSQKYRINSAGSQSSVPTPKRSASPTKMNSVQKSHLMPKSSASTNNKNSARSCAISGIQVTLSDASTPTPDKSVNMKTELRKSSSSSSINPHEESSGLKPYKSESHIPKSSLKKKHLEPKEPLVRISIHGEEPKVNLSQQNLNDFLAEMHTPVIVNPFENFVAHNNENAENLNRVSDKKPDYSIAKSKKDAFVKNKTQTKARTIKSARKPRAPSSASSRQTSAGKKKGGKCKTSNNTDQVRPKSGRVPKRGKSAKRCKKGTNLAEHAAKHDVALISGIGWQLATGCIDNSDVKVATFIGSDSDVSDIYDDPDINTERDLLPSPCPSPLTPSILPRYCEVKYEDESPEVKLPPIISDSNHDDFNSDEYNEITASLHREILRNKMTPIPESPGNSLSSLVTKPKGNFYGAITEDINPGNQANRDVRSKNCINFVEQVEGHLEGNQYESQSKFKEYTTNDRHSRSGSVSPESDENGENINEVIDEILNMTSSSLNSTLKSNKSMRSTNSTLTDVDARILRELRKPVAGFHAKLYESDDNDGSDESIIEVTPPKIKVNSQVDDEGSTFNDEVNVRAEAKELAKVVRTFGNLELHAGGSFRSAGKRSGRRDYPSLQPDTSLRKPPSGRPISPGIRGQGRFQELKPVSPRMKELRMDQRRPSEKKSPEDAVLEQLHEVVDAELLVQSLVHVIKEDGSNSNQISHLSQRRGSGASSACTSDSLTSTIEETIQWKKGNVLGKGAFGTVFCGLTNEGELIAVKQIELNSMDHEKAQREYEKVQEEVELLKNLKHQNIVGYLGTSFEDSIVSIFMQFVPGGSLANVLGRFGALEESVFRRYTKQILEGVEYLHNNEVIHRDIKGGNVMLMPNGIIKLIDFGCAKRLCFNLSMSQSQILKSMKGTPYWMAPEVVSETGHGKKSDIWSIGCTVFEMATRKPPWSNMNPMAAIFAIGSNRPVPELAETFSLLARKFVSDCLTRDQNDRPSATELLSHPFIIKKPPSRK</sequence>
<accession>A0AAN8JS57</accession>
<feature type="compositionally biased region" description="Polar residues" evidence="15">
    <location>
        <begin position="963"/>
        <end position="979"/>
    </location>
</feature>
<feature type="region of interest" description="Disordered" evidence="15">
    <location>
        <begin position="1"/>
        <end position="35"/>
    </location>
</feature>
<feature type="region of interest" description="Disordered" evidence="15">
    <location>
        <begin position="1118"/>
        <end position="1166"/>
    </location>
</feature>
<feature type="compositionally biased region" description="Basic and acidic residues" evidence="15">
    <location>
        <begin position="1911"/>
        <end position="1928"/>
    </location>
</feature>
<evidence type="ECO:0000256" key="5">
    <source>
        <dbReference type="ARBA" id="ARBA00022741"/>
    </source>
</evidence>
<dbReference type="FunFam" id="1.10.510.10:FF:000331">
    <property type="entry name" value="Mitogen-activated protein kinase kinase kinase 19"/>
    <property type="match status" value="1"/>
</dbReference>
<evidence type="ECO:0000259" key="16">
    <source>
        <dbReference type="PROSITE" id="PS50011"/>
    </source>
</evidence>
<feature type="compositionally biased region" description="Low complexity" evidence="15">
    <location>
        <begin position="740"/>
        <end position="756"/>
    </location>
</feature>
<dbReference type="InterPro" id="IPR011009">
    <property type="entry name" value="Kinase-like_dom_sf"/>
</dbReference>
<dbReference type="InterPro" id="IPR017441">
    <property type="entry name" value="Protein_kinase_ATP_BS"/>
</dbReference>
<dbReference type="SUPFAM" id="SSF48403">
    <property type="entry name" value="Ankyrin repeat"/>
    <property type="match status" value="1"/>
</dbReference>
<feature type="compositionally biased region" description="Low complexity" evidence="15">
    <location>
        <begin position="471"/>
        <end position="484"/>
    </location>
</feature>
<feature type="region of interest" description="Disordered" evidence="15">
    <location>
        <begin position="359"/>
        <end position="386"/>
    </location>
</feature>
<feature type="compositionally biased region" description="Polar residues" evidence="15">
    <location>
        <begin position="790"/>
        <end position="800"/>
    </location>
</feature>
<dbReference type="CDD" id="cd06631">
    <property type="entry name" value="STKc_YSK4"/>
    <property type="match status" value="1"/>
</dbReference>
<feature type="domain" description="Protein kinase" evidence="16">
    <location>
        <begin position="1993"/>
        <end position="2254"/>
    </location>
</feature>
<feature type="compositionally biased region" description="Basic and acidic residues" evidence="15">
    <location>
        <begin position="377"/>
        <end position="386"/>
    </location>
</feature>
<keyword evidence="18" id="KW-1185">Reference proteome</keyword>
<evidence type="ECO:0000256" key="9">
    <source>
        <dbReference type="ARBA" id="ARBA00048679"/>
    </source>
</evidence>
<feature type="region of interest" description="Disordered" evidence="15">
    <location>
        <begin position="1054"/>
        <end position="1105"/>
    </location>
</feature>
<feature type="region of interest" description="Disordered" evidence="15">
    <location>
        <begin position="1184"/>
        <end position="1207"/>
    </location>
</feature>
<evidence type="ECO:0000256" key="3">
    <source>
        <dbReference type="ARBA" id="ARBA00022527"/>
    </source>
</evidence>
<evidence type="ECO:0000256" key="6">
    <source>
        <dbReference type="ARBA" id="ARBA00022777"/>
    </source>
</evidence>
<feature type="compositionally biased region" description="Low complexity" evidence="15">
    <location>
        <begin position="14"/>
        <end position="25"/>
    </location>
</feature>
<feature type="region of interest" description="Disordered" evidence="15">
    <location>
        <begin position="959"/>
        <end position="983"/>
    </location>
</feature>
<feature type="repeat" description="ANK" evidence="12">
    <location>
        <begin position="94"/>
        <end position="126"/>
    </location>
</feature>
<keyword evidence="6" id="KW-0418">Kinase</keyword>
<feature type="region of interest" description="Disordered" evidence="15">
    <location>
        <begin position="891"/>
        <end position="945"/>
    </location>
</feature>
<feature type="compositionally biased region" description="Basic residues" evidence="15">
    <location>
        <begin position="1464"/>
        <end position="1478"/>
    </location>
</feature>
<dbReference type="InterPro" id="IPR000719">
    <property type="entry name" value="Prot_kinase_dom"/>
</dbReference>
<gene>
    <name evidence="17" type="ORF">SNE40_006569</name>
</gene>
<dbReference type="PROSITE" id="PS50011">
    <property type="entry name" value="PROTEIN_KINASE_DOM"/>
    <property type="match status" value="1"/>
</dbReference>
<feature type="region of interest" description="Disordered" evidence="15">
    <location>
        <begin position="583"/>
        <end position="607"/>
    </location>
</feature>
<dbReference type="InterPro" id="IPR036770">
    <property type="entry name" value="Ankyrin_rpt-contain_sf"/>
</dbReference>
<reference evidence="17 18" key="1">
    <citation type="submission" date="2024-01" db="EMBL/GenBank/DDBJ databases">
        <title>The genome of the rayed Mediterranean limpet Patella caerulea (Linnaeus, 1758).</title>
        <authorList>
            <person name="Anh-Thu Weber A."/>
            <person name="Halstead-Nussloch G."/>
        </authorList>
    </citation>
    <scope>NUCLEOTIDE SEQUENCE [LARGE SCALE GENOMIC DNA]</scope>
    <source>
        <strain evidence="17">AATW-2023a</strain>
        <tissue evidence="17">Whole specimen</tissue>
    </source>
</reference>
<feature type="repeat" description="ANK" evidence="12">
    <location>
        <begin position="305"/>
        <end position="337"/>
    </location>
</feature>
<keyword evidence="3" id="KW-0723">Serine/threonine-protein kinase</keyword>
<keyword evidence="4" id="KW-0808">Transferase</keyword>
<keyword evidence="14" id="KW-0175">Coiled coil</keyword>
<evidence type="ECO:0000313" key="18">
    <source>
        <dbReference type="Proteomes" id="UP001347796"/>
    </source>
</evidence>
<organism evidence="17 18">
    <name type="scientific">Patella caerulea</name>
    <name type="common">Rayed Mediterranean limpet</name>
    <dbReference type="NCBI Taxonomy" id="87958"/>
    <lineage>
        <taxon>Eukaryota</taxon>
        <taxon>Metazoa</taxon>
        <taxon>Spiralia</taxon>
        <taxon>Lophotrochozoa</taxon>
        <taxon>Mollusca</taxon>
        <taxon>Gastropoda</taxon>
        <taxon>Patellogastropoda</taxon>
        <taxon>Patelloidea</taxon>
        <taxon>Patellidae</taxon>
        <taxon>Patella</taxon>
    </lineage>
</organism>
<evidence type="ECO:0000256" key="4">
    <source>
        <dbReference type="ARBA" id="ARBA00022679"/>
    </source>
</evidence>
<feature type="region of interest" description="Disordered" evidence="15">
    <location>
        <begin position="1453"/>
        <end position="1528"/>
    </location>
</feature>
<keyword evidence="7 13" id="KW-0067">ATP-binding</keyword>
<feature type="region of interest" description="Disordered" evidence="15">
    <location>
        <begin position="1961"/>
        <end position="1980"/>
    </location>
</feature>
<evidence type="ECO:0000256" key="13">
    <source>
        <dbReference type="PROSITE-ProRule" id="PRU10141"/>
    </source>
</evidence>
<feature type="compositionally biased region" description="Polar residues" evidence="15">
    <location>
        <begin position="1189"/>
        <end position="1207"/>
    </location>
</feature>
<feature type="region of interest" description="Disordered" evidence="15">
    <location>
        <begin position="1719"/>
        <end position="1741"/>
    </location>
</feature>
<feature type="region of interest" description="Disordered" evidence="15">
    <location>
        <begin position="1236"/>
        <end position="1317"/>
    </location>
</feature>
<evidence type="ECO:0000256" key="10">
    <source>
        <dbReference type="ARBA" id="ARBA00069016"/>
    </source>
</evidence>
<proteinExistence type="inferred from homology"/>
<feature type="coiled-coil region" evidence="14">
    <location>
        <begin position="2023"/>
        <end position="2053"/>
    </location>
</feature>
<comment type="caution">
    <text evidence="17">The sequence shown here is derived from an EMBL/GenBank/DDBJ whole genome shotgun (WGS) entry which is preliminary data.</text>
</comment>
<name>A0AAN8JS57_PATCE</name>
<dbReference type="PANTHER" id="PTHR11584">
    <property type="entry name" value="SERINE/THREONINE PROTEIN KINASE"/>
    <property type="match status" value="1"/>
</dbReference>
<evidence type="ECO:0000256" key="8">
    <source>
        <dbReference type="ARBA" id="ARBA00047899"/>
    </source>
</evidence>
<feature type="compositionally biased region" description="Low complexity" evidence="15">
    <location>
        <begin position="1236"/>
        <end position="1267"/>
    </location>
</feature>
<dbReference type="PROSITE" id="PS50297">
    <property type="entry name" value="ANK_REP_REGION"/>
    <property type="match status" value="4"/>
</dbReference>
<dbReference type="PROSITE" id="PS00108">
    <property type="entry name" value="PROTEIN_KINASE_ST"/>
    <property type="match status" value="1"/>
</dbReference>
<dbReference type="PROSITE" id="PS00107">
    <property type="entry name" value="PROTEIN_KINASE_ATP"/>
    <property type="match status" value="1"/>
</dbReference>
<dbReference type="Gene3D" id="1.10.510.10">
    <property type="entry name" value="Transferase(Phosphotransferase) domain 1"/>
    <property type="match status" value="1"/>
</dbReference>
<evidence type="ECO:0000256" key="15">
    <source>
        <dbReference type="SAM" id="MobiDB-lite"/>
    </source>
</evidence>
<feature type="compositionally biased region" description="Polar residues" evidence="15">
    <location>
        <begin position="519"/>
        <end position="530"/>
    </location>
</feature>
<dbReference type="PROSITE" id="PS50088">
    <property type="entry name" value="ANK_REPEAT"/>
    <property type="match status" value="4"/>
</dbReference>
<feature type="compositionally biased region" description="Basic residues" evidence="15">
    <location>
        <begin position="1510"/>
        <end position="1526"/>
    </location>
</feature>
<feature type="region of interest" description="Disordered" evidence="15">
    <location>
        <begin position="730"/>
        <end position="800"/>
    </location>
</feature>
<evidence type="ECO:0000313" key="17">
    <source>
        <dbReference type="EMBL" id="KAK6184022.1"/>
    </source>
</evidence>
<comment type="similarity">
    <text evidence="1">Belongs to the protein kinase superfamily. STE Ser/Thr protein kinase family. STE20 subfamily.</text>
</comment>